<dbReference type="Proteomes" id="UP001150581">
    <property type="component" value="Unassembled WGS sequence"/>
</dbReference>
<reference evidence="1" key="1">
    <citation type="submission" date="2022-07" db="EMBL/GenBank/DDBJ databases">
        <title>Phylogenomic reconstructions and comparative analyses of Kickxellomycotina fungi.</title>
        <authorList>
            <person name="Reynolds N.K."/>
            <person name="Stajich J.E."/>
            <person name="Barry K."/>
            <person name="Grigoriev I.V."/>
            <person name="Crous P."/>
            <person name="Smith M.E."/>
        </authorList>
    </citation>
    <scope>NUCLEOTIDE SEQUENCE</scope>
    <source>
        <strain evidence="1">Benny 63K</strain>
    </source>
</reference>
<proteinExistence type="predicted"/>
<comment type="caution">
    <text evidence="1">The sequence shown here is derived from an EMBL/GenBank/DDBJ whole genome shotgun (WGS) entry which is preliminary data.</text>
</comment>
<dbReference type="EMBL" id="JANBPG010000191">
    <property type="protein sequence ID" value="KAJ1898993.1"/>
    <property type="molecule type" value="Genomic_DNA"/>
</dbReference>
<evidence type="ECO:0000313" key="1">
    <source>
        <dbReference type="EMBL" id="KAJ1898993.1"/>
    </source>
</evidence>
<evidence type="ECO:0000313" key="2">
    <source>
        <dbReference type="Proteomes" id="UP001150581"/>
    </source>
</evidence>
<name>A0ACC1IQI1_9FUNG</name>
<sequence length="1165" mass="123428">MTPPGSGRPRRAERVPSWWAAAVATALRATLAAALLLAVLARDELGGAHTFDVERALKDIAEIARTPHSLNDPRSIGVRDYLRQTIAGIIDGSAAEFDDPAGNRTAAPASALFRAKGWLVYWEDSSLVVRVPGSGDDRRALLVQAHYDAVPMSRGAYDDGIGVAVCLEILRSLVRHPARHPVVINVDWGEESGLFGAELFARFHAWAEDVRAYINLEAGGVGGRAMVFRASHPALLAAYGRAAPRPCASLVGNNALRLGAVRSDTDYSVYTTRYGVPGLDMAFTDGRSLYHTARDGPAAATAASVRSMGDAALRTARLIADSPSILASIPRSARLPARPHAADSAVGARATIRAEPHPEPRAKPDNAVRDAVFYDVLSRLMVVRSYAAEMAINIATGILGIAALVALQYPFARPLPALVGAAYAYDNAGALDWAAAAPGERLALHLGQGGYFGGLAEAVCALAKAYGAALLASLGATGLLLSLVAPRLAYTHPLLHLLLLAAAAAAASAYVLAGWACRSRQPDIHAMVWYAWCLLRCLVLLAVVVPLNSISVGVLYREQLYAWAAVSAAVLTALIDPHTGIGAAWRQSVLSLLDAAPAHHMLPPDAQRQRLSGRTSASSDWSGGSSDADENSAVAGAGEHHAVAGAGEHHAAASADAHPVVAGVLACIAALRLLVGVVAPLLFGLDVMLRQLSIFKGHLVDGMPPVLYTTIAALDMCTFVLFLAPYAVGMMADADKYWLISCTGRLLAPCLERLLAPLHGHDHRRPAHASRGAASPRAISQISLHTTHPSEQRDSIDELLPSFYAGHEADDHDDHNERIIVLDSGSRDSRADQNPASTDQAAAALPARKGEPPETVGLRMVYVCVGAWLALWVATQLLVLGGEGYGEIHSPMKVRVFQTSRVSAKCLSEDDGSGKAKCAYSKLTLSSPDSNGLARLLQAAVPGRVAHACYTQKVRDFYQCSLVDHEDYNNATSPWSPATAINITSISHMQTPAAHGTLFTVTVNFTAPETRTCFIDFGRHSGFSPQAYPNPHPVLPPLSPSLPPIIERTVLPVIERACFVDGVSGAAALAEEPIGNRDPVYSGRIFAHKREFDSQGLFSAVVQYSVPVENAARPAGVNMELSCYFDVVDRHVPLLASIIGASPAWAVFTPAGNALSTVTLVDVEI</sequence>
<gene>
    <name evidence="1" type="ORF">LPJ66_002403</name>
</gene>
<protein>
    <submittedName>
        <fullName evidence="1">Uncharacterized protein</fullName>
    </submittedName>
</protein>
<accession>A0ACC1IQI1</accession>
<organism evidence="1 2">
    <name type="scientific">Kickxella alabastrina</name>
    <dbReference type="NCBI Taxonomy" id="61397"/>
    <lineage>
        <taxon>Eukaryota</taxon>
        <taxon>Fungi</taxon>
        <taxon>Fungi incertae sedis</taxon>
        <taxon>Zoopagomycota</taxon>
        <taxon>Kickxellomycotina</taxon>
        <taxon>Kickxellomycetes</taxon>
        <taxon>Kickxellales</taxon>
        <taxon>Kickxellaceae</taxon>
        <taxon>Kickxella</taxon>
    </lineage>
</organism>
<keyword evidence="2" id="KW-1185">Reference proteome</keyword>